<comment type="caution">
    <text evidence="2">The sequence shown here is derived from an EMBL/GenBank/DDBJ whole genome shotgun (WGS) entry which is preliminary data.</text>
</comment>
<accession>A0AA38T1R7</accession>
<evidence type="ECO:0000313" key="3">
    <source>
        <dbReference type="Proteomes" id="UP001172457"/>
    </source>
</evidence>
<evidence type="ECO:0000313" key="2">
    <source>
        <dbReference type="EMBL" id="KAJ9546851.1"/>
    </source>
</evidence>
<dbReference type="AlphaFoldDB" id="A0AA38T1R7"/>
<feature type="region of interest" description="Disordered" evidence="1">
    <location>
        <begin position="364"/>
        <end position="390"/>
    </location>
</feature>
<reference evidence="2" key="1">
    <citation type="submission" date="2023-03" db="EMBL/GenBank/DDBJ databases">
        <title>Chromosome-scale reference genome and RAD-based genetic map of yellow starthistle (Centaurea solstitialis) reveal putative structural variation and QTLs associated with invader traits.</title>
        <authorList>
            <person name="Reatini B."/>
            <person name="Cang F.A."/>
            <person name="Jiang Q."/>
            <person name="Mckibben M.T.W."/>
            <person name="Barker M.S."/>
            <person name="Rieseberg L.H."/>
            <person name="Dlugosch K.M."/>
        </authorList>
    </citation>
    <scope>NUCLEOTIDE SEQUENCE</scope>
    <source>
        <strain evidence="2">CAN-66</strain>
        <tissue evidence="2">Leaf</tissue>
    </source>
</reference>
<name>A0AA38T1R7_9ASTR</name>
<gene>
    <name evidence="2" type="ORF">OSB04_019394</name>
</gene>
<keyword evidence="3" id="KW-1185">Reference proteome</keyword>
<protein>
    <submittedName>
        <fullName evidence="2">Uncharacterized protein</fullName>
    </submittedName>
</protein>
<evidence type="ECO:0000256" key="1">
    <source>
        <dbReference type="SAM" id="MobiDB-lite"/>
    </source>
</evidence>
<organism evidence="2 3">
    <name type="scientific">Centaurea solstitialis</name>
    <name type="common">yellow star-thistle</name>
    <dbReference type="NCBI Taxonomy" id="347529"/>
    <lineage>
        <taxon>Eukaryota</taxon>
        <taxon>Viridiplantae</taxon>
        <taxon>Streptophyta</taxon>
        <taxon>Embryophyta</taxon>
        <taxon>Tracheophyta</taxon>
        <taxon>Spermatophyta</taxon>
        <taxon>Magnoliopsida</taxon>
        <taxon>eudicotyledons</taxon>
        <taxon>Gunneridae</taxon>
        <taxon>Pentapetalae</taxon>
        <taxon>asterids</taxon>
        <taxon>campanulids</taxon>
        <taxon>Asterales</taxon>
        <taxon>Asteraceae</taxon>
        <taxon>Carduoideae</taxon>
        <taxon>Cardueae</taxon>
        <taxon>Centaureinae</taxon>
        <taxon>Centaurea</taxon>
    </lineage>
</organism>
<dbReference type="EMBL" id="JARYMX010000005">
    <property type="protein sequence ID" value="KAJ9546851.1"/>
    <property type="molecule type" value="Genomic_DNA"/>
</dbReference>
<dbReference type="Proteomes" id="UP001172457">
    <property type="component" value="Chromosome 5"/>
</dbReference>
<sequence length="546" mass="62763">MINVACWNIRGLNAPEKQREVKSFIRLNDISLFVVLESHLCSEPLASVVNNVFGRWSWVLNLSVSLHVYEEERRELIGELSALKSRQIEVGRTLDWAFLRGINAANIERYFRRDLTDDGILLFTSMAWEVVLNLREPIYRELTLEFIATYSFDEEIRGESIRRRCLSYRLGGRWFRQSLAELAVSLGLYTNEMVDSPYFEQYISLCDHVPLEGTSFSKIWSQLGRRQYRRSNTKSGDLVNPEHRVLHRMIANTLNQRKSSQDKIGDFDLWLLYQLVNRDSHTHLPYIIAEFLTGAKGFRTSSGLLGGHYITRLASTHGLLTPEVKTSLTDLGELGLIDKHQLKGMRVIERGAVSSWDWIGARAEPEDQEMPEPPPQQQYDEAGASRSHQVPPDWDAYTTLQDLSIWTHYHNVQAQRSFDWQNQMMMGFFAHMAPGFQPSSPLQYVVWPPQDPSPPVFQIRLDGTAQDGTGLDRTGLDRIGQDRTKLIILLPPLPIDNQTTLHISEKDGSDQIKQIYQLQIIPECSNPVALLPKKILQQIRKEYQTE</sequence>
<proteinExistence type="predicted"/>